<proteinExistence type="predicted"/>
<evidence type="ECO:0000313" key="1">
    <source>
        <dbReference type="EMBL" id="GAI06570.1"/>
    </source>
</evidence>
<comment type="caution">
    <text evidence="1">The sequence shown here is derived from an EMBL/GenBank/DDBJ whole genome shotgun (WGS) entry which is preliminary data.</text>
</comment>
<reference evidence="1" key="1">
    <citation type="journal article" date="2014" name="Front. Microbiol.">
        <title>High frequency of phylogenetically diverse reductive dehalogenase-homologous genes in deep subseafloor sedimentary metagenomes.</title>
        <authorList>
            <person name="Kawai M."/>
            <person name="Futagami T."/>
            <person name="Toyoda A."/>
            <person name="Takaki Y."/>
            <person name="Nishi S."/>
            <person name="Hori S."/>
            <person name="Arai W."/>
            <person name="Tsubouchi T."/>
            <person name="Morono Y."/>
            <person name="Uchiyama I."/>
            <person name="Ito T."/>
            <person name="Fujiyama A."/>
            <person name="Inagaki F."/>
            <person name="Takami H."/>
        </authorList>
    </citation>
    <scope>NUCLEOTIDE SEQUENCE</scope>
    <source>
        <strain evidence="1">Expedition CK06-06</strain>
    </source>
</reference>
<sequence>MDKQEPTRIICLCPKCGNDKLKFGRRWTKDSTAYKEVKKCFVCSKCNTNFEFEYVIYEYENMVDREE</sequence>
<accession>X1LVY2</accession>
<gene>
    <name evidence="1" type="ORF">S06H3_19503</name>
</gene>
<dbReference type="AlphaFoldDB" id="X1LVY2"/>
<dbReference type="EMBL" id="BARV01009992">
    <property type="protein sequence ID" value="GAI06570.1"/>
    <property type="molecule type" value="Genomic_DNA"/>
</dbReference>
<protein>
    <submittedName>
        <fullName evidence="1">Uncharacterized protein</fullName>
    </submittedName>
</protein>
<name>X1LVY2_9ZZZZ</name>
<organism evidence="1">
    <name type="scientific">marine sediment metagenome</name>
    <dbReference type="NCBI Taxonomy" id="412755"/>
    <lineage>
        <taxon>unclassified sequences</taxon>
        <taxon>metagenomes</taxon>
        <taxon>ecological metagenomes</taxon>
    </lineage>
</organism>